<protein>
    <recommendedName>
        <fullName evidence="6">Cell wall mannoprotein PIR1-like C-terminal domain-containing protein</fullName>
    </recommendedName>
</protein>
<evidence type="ECO:0000256" key="2">
    <source>
        <dbReference type="ARBA" id="ARBA00022512"/>
    </source>
</evidence>
<dbReference type="EMBL" id="GL996501">
    <property type="protein sequence ID" value="EGW33556.1"/>
    <property type="molecule type" value="Genomic_DNA"/>
</dbReference>
<evidence type="ECO:0000313" key="8">
    <source>
        <dbReference type="Proteomes" id="UP000000709"/>
    </source>
</evidence>
<sequence length="104" mass="11465">CITKNALLLNLHDSILTDANGRIGSIVANHQFQFDGPPPQPDSLYTSGWSIINQDGNYLLALGKQTVFWECAAGGFFKLYDASIGAQCKQVELVVLKADYCQKW</sequence>
<feature type="domain" description="Cell wall mannoprotein PIR1-like C-terminal" evidence="6">
    <location>
        <begin position="15"/>
        <end position="91"/>
    </location>
</feature>
<name>G3AK97_SPAPN</name>
<dbReference type="OrthoDB" id="5415592at2759"/>
<dbReference type="GO" id="GO:0005199">
    <property type="term" value="F:structural constituent of cell wall"/>
    <property type="evidence" value="ECO:0007669"/>
    <property type="project" value="TreeGrafter"/>
</dbReference>
<keyword evidence="3" id="KW-0964">Secreted</keyword>
<dbReference type="InterPro" id="IPR051153">
    <property type="entry name" value="Yeast_CWMannoprotein_PIR"/>
</dbReference>
<keyword evidence="8" id="KW-1185">Reference proteome</keyword>
<dbReference type="InterPro" id="IPR054508">
    <property type="entry name" value="PIR1-like_C"/>
</dbReference>
<dbReference type="PANTHER" id="PTHR47254:SF1">
    <property type="entry name" value="CELL WALL MANNOPROTEIN CIS3-RELATED"/>
    <property type="match status" value="1"/>
</dbReference>
<dbReference type="RefSeq" id="XP_007375071.1">
    <property type="nucleotide sequence ID" value="XM_007375009.1"/>
</dbReference>
<dbReference type="Pfam" id="PF22799">
    <property type="entry name" value="PIR1-like_C"/>
    <property type="match status" value="1"/>
</dbReference>
<dbReference type="Proteomes" id="UP000000709">
    <property type="component" value="Unassembled WGS sequence"/>
</dbReference>
<dbReference type="AlphaFoldDB" id="G3AK97"/>
<organism evidence="8">
    <name type="scientific">Spathaspora passalidarum (strain NRRL Y-27907 / 11-Y1)</name>
    <dbReference type="NCBI Taxonomy" id="619300"/>
    <lineage>
        <taxon>Eukaryota</taxon>
        <taxon>Fungi</taxon>
        <taxon>Dikarya</taxon>
        <taxon>Ascomycota</taxon>
        <taxon>Saccharomycotina</taxon>
        <taxon>Pichiomycetes</taxon>
        <taxon>Debaryomycetaceae</taxon>
        <taxon>Spathaspora</taxon>
    </lineage>
</organism>
<comment type="subcellular location">
    <subcellularLocation>
        <location evidence="1">Secreted</location>
        <location evidence="1">Cell wall</location>
    </subcellularLocation>
</comment>
<gene>
    <name evidence="7" type="ORF">SPAPADRAFT_151845</name>
</gene>
<dbReference type="GO" id="GO:0031505">
    <property type="term" value="P:fungal-type cell wall organization"/>
    <property type="evidence" value="ECO:0007669"/>
    <property type="project" value="TreeGrafter"/>
</dbReference>
<dbReference type="HOGENOM" id="CLU_2291342_0_0_1"/>
<evidence type="ECO:0000313" key="7">
    <source>
        <dbReference type="EMBL" id="EGW33556.1"/>
    </source>
</evidence>
<evidence type="ECO:0000256" key="5">
    <source>
        <dbReference type="ARBA" id="ARBA00038219"/>
    </source>
</evidence>
<evidence type="ECO:0000256" key="4">
    <source>
        <dbReference type="ARBA" id="ARBA00022729"/>
    </source>
</evidence>
<comment type="similarity">
    <text evidence="5">Belongs to the PIR protein family.</text>
</comment>
<dbReference type="InParanoid" id="G3AK97"/>
<accession>G3AK97</accession>
<feature type="non-terminal residue" evidence="7">
    <location>
        <position position="1"/>
    </location>
</feature>
<evidence type="ECO:0000256" key="1">
    <source>
        <dbReference type="ARBA" id="ARBA00004191"/>
    </source>
</evidence>
<evidence type="ECO:0000256" key="3">
    <source>
        <dbReference type="ARBA" id="ARBA00022525"/>
    </source>
</evidence>
<dbReference type="GeneID" id="18870910"/>
<dbReference type="PANTHER" id="PTHR47254">
    <property type="entry name" value="CELL WALL MANNOPROTEIN CIS3-RELATED"/>
    <property type="match status" value="1"/>
</dbReference>
<dbReference type="KEGG" id="spaa:SPAPADRAFT_151845"/>
<proteinExistence type="inferred from homology"/>
<dbReference type="GO" id="GO:0009277">
    <property type="term" value="C:fungal-type cell wall"/>
    <property type="evidence" value="ECO:0007669"/>
    <property type="project" value="TreeGrafter"/>
</dbReference>
<keyword evidence="2" id="KW-0134">Cell wall</keyword>
<dbReference type="eggNOG" id="ENOG502QQD8">
    <property type="taxonomic scope" value="Eukaryota"/>
</dbReference>
<reference evidence="7 8" key="1">
    <citation type="journal article" date="2011" name="Proc. Natl. Acad. Sci. U.S.A.">
        <title>Comparative genomics of xylose-fermenting fungi for enhanced biofuel production.</title>
        <authorList>
            <person name="Wohlbach D.J."/>
            <person name="Kuo A."/>
            <person name="Sato T.K."/>
            <person name="Potts K.M."/>
            <person name="Salamov A.A."/>
            <person name="LaButti K.M."/>
            <person name="Sun H."/>
            <person name="Clum A."/>
            <person name="Pangilinan J.L."/>
            <person name="Lindquist E.A."/>
            <person name="Lucas S."/>
            <person name="Lapidus A."/>
            <person name="Jin M."/>
            <person name="Gunawan C."/>
            <person name="Balan V."/>
            <person name="Dale B.E."/>
            <person name="Jeffries T.W."/>
            <person name="Zinkel R."/>
            <person name="Barry K.W."/>
            <person name="Grigoriev I.V."/>
            <person name="Gasch A.P."/>
        </authorList>
    </citation>
    <scope>NUCLEOTIDE SEQUENCE [LARGE SCALE GENOMIC DNA]</scope>
    <source>
        <strain evidence="8">NRRL Y-27907 / 11-Y1</strain>
    </source>
</reference>
<evidence type="ECO:0000259" key="6">
    <source>
        <dbReference type="Pfam" id="PF22799"/>
    </source>
</evidence>
<keyword evidence="4" id="KW-0732">Signal</keyword>